<dbReference type="AlphaFoldDB" id="A0A094JAG3"/>
<evidence type="ECO:0000313" key="3">
    <source>
        <dbReference type="Proteomes" id="UP000029264"/>
    </source>
</evidence>
<feature type="transmembrane region" description="Helical" evidence="1">
    <location>
        <begin position="156"/>
        <end position="175"/>
    </location>
</feature>
<evidence type="ECO:0000256" key="1">
    <source>
        <dbReference type="SAM" id="Phobius"/>
    </source>
</evidence>
<evidence type="ECO:0000313" key="2">
    <source>
        <dbReference type="EMBL" id="KFZ36865.1"/>
    </source>
</evidence>
<organism evidence="2 3">
    <name type="scientific">Shewanella mangrovi</name>
    <dbReference type="NCBI Taxonomy" id="1515746"/>
    <lineage>
        <taxon>Bacteria</taxon>
        <taxon>Pseudomonadati</taxon>
        <taxon>Pseudomonadota</taxon>
        <taxon>Gammaproteobacteria</taxon>
        <taxon>Alteromonadales</taxon>
        <taxon>Shewanellaceae</taxon>
        <taxon>Shewanella</taxon>
    </lineage>
</organism>
<dbReference type="Proteomes" id="UP000029264">
    <property type="component" value="Unassembled WGS sequence"/>
</dbReference>
<keyword evidence="3" id="KW-1185">Reference proteome</keyword>
<protein>
    <recommendedName>
        <fullName evidence="4">Polysaccharide biosynthesis protein C-terminal domain-containing protein</fullName>
    </recommendedName>
</protein>
<keyword evidence="1" id="KW-1133">Transmembrane helix</keyword>
<reference evidence="2 3" key="1">
    <citation type="submission" date="2014-06" db="EMBL/GenBank/DDBJ databases">
        <title>Shewanella sp. YQH10.</title>
        <authorList>
            <person name="Liu Y."/>
            <person name="Zeng R."/>
        </authorList>
    </citation>
    <scope>NUCLEOTIDE SEQUENCE [LARGE SCALE GENOMIC DNA]</scope>
    <source>
        <strain evidence="2 3">YQH10</strain>
    </source>
</reference>
<comment type="caution">
    <text evidence="2">The sequence shown here is derived from an EMBL/GenBank/DDBJ whole genome shotgun (WGS) entry which is preliminary data.</text>
</comment>
<keyword evidence="1" id="KW-0472">Membrane</keyword>
<dbReference type="EMBL" id="JPEO01000011">
    <property type="protein sequence ID" value="KFZ36865.1"/>
    <property type="molecule type" value="Genomic_DNA"/>
</dbReference>
<feature type="transmembrane region" description="Helical" evidence="1">
    <location>
        <begin position="101"/>
        <end position="118"/>
    </location>
</feature>
<feature type="transmembrane region" description="Helical" evidence="1">
    <location>
        <begin position="66"/>
        <end position="89"/>
    </location>
</feature>
<proteinExistence type="predicted"/>
<name>A0A094JAG3_9GAMM</name>
<evidence type="ECO:0008006" key="4">
    <source>
        <dbReference type="Google" id="ProtNLM"/>
    </source>
</evidence>
<keyword evidence="1" id="KW-0812">Transmembrane</keyword>
<feature type="transmembrane region" description="Helical" evidence="1">
    <location>
        <begin position="130"/>
        <end position="150"/>
    </location>
</feature>
<gene>
    <name evidence="2" type="ORF">HR45_13765</name>
</gene>
<accession>A0A094JAG3</accession>
<sequence>MLSLNYSIFNVGGSEFFGEYTLYQKFIFFPLQLFSAVAPILWMKHLSHKSNALVSSSDISRTLSKLYGLFLIGVIIWCFIMYLISPTIVKYYSGKEVDFGYLPQVIFVFLIIQIRDLLSVKLNAYAKYSVQISTSIASAVITFLFALSSISLSNILSLFIVVNVIFIFCYINTFIKVGKI</sequence>
<feature type="transmembrane region" description="Helical" evidence="1">
    <location>
        <begin position="26"/>
        <end position="45"/>
    </location>
</feature>